<feature type="region of interest" description="Disordered" evidence="1">
    <location>
        <begin position="63"/>
        <end position="149"/>
    </location>
</feature>
<feature type="compositionally biased region" description="Low complexity" evidence="1">
    <location>
        <begin position="1147"/>
        <end position="1161"/>
    </location>
</feature>
<protein>
    <submittedName>
        <fullName evidence="2">Uncharacterized protein</fullName>
    </submittedName>
</protein>
<feature type="region of interest" description="Disordered" evidence="1">
    <location>
        <begin position="829"/>
        <end position="956"/>
    </location>
</feature>
<feature type="compositionally biased region" description="Basic and acidic residues" evidence="1">
    <location>
        <begin position="938"/>
        <end position="956"/>
    </location>
</feature>
<reference evidence="2" key="1">
    <citation type="submission" date="2022-07" db="EMBL/GenBank/DDBJ databases">
        <title>Draft genome sequence of Zalerion maritima ATCC 34329, a (micro)plastics degrading marine fungus.</title>
        <authorList>
            <person name="Paco A."/>
            <person name="Goncalves M.F.M."/>
            <person name="Rocha-Santos T.A.P."/>
            <person name="Alves A."/>
        </authorList>
    </citation>
    <scope>NUCLEOTIDE SEQUENCE</scope>
    <source>
        <strain evidence="2">ATCC 34329</strain>
    </source>
</reference>
<feature type="compositionally biased region" description="Basic and acidic residues" evidence="1">
    <location>
        <begin position="1035"/>
        <end position="1063"/>
    </location>
</feature>
<feature type="compositionally biased region" description="Basic and acidic residues" evidence="1">
    <location>
        <begin position="107"/>
        <end position="117"/>
    </location>
</feature>
<sequence>MQRNLQRSVSPAPSRRSAKSTKSAVSGQSRRSGDSGFYDGEASERNSIYGRAITAQSLYSLPPELNSRWTNGSPWSPPPRPLPPPPPPPPPPESPPPSIRFAPSLARNEHGAKDRFVKSLPPQQQPARRPPAHQERDFRSSVSRSAPQETPLPARIVPISADSVFYQPPVVDNYLPSVALLEDDSSLDDDIDSDISATNSDTDRNPMDVSDGVWISSKPQDMTFHLAIEVHDDLEPDLEEFSRLSRLGRFRSAQEFFQQKLWDQKQNPWVMVQYLRMFLEKGSFSEVGRLAFEGPRIDDLLDLWRLMKECGSLRTRLRRDSGTHIQHVVNRRHAPMSSTSTTTTTCQIIVSGLRYSREERHRDVSILSDRYPGHKLRTRETIDGLPQSLVREGRLWDYHDIALEQYRDLGTPSEFEIDNILETWLVPQYHESTYMALLSILADIVASSASSNPANTQLAKKYAMQRGEHLSKAIATSDPEMMRSRPYLKWILAKAVFWVYESPRGIQKAVDQIDQHPGFLIPTNKTDPIFTPVYIPAENENPGWAKVDTPSGVVESVRTGLELAKDLEDYAVEASFRKLLVHLSPYPMQELENLATFQRVVQGDVVGYLESTVSAYLFADSPQMKDRVRRQLLGQDAFLFETFHPILQASREMVLWALTSPKERWTEKRNEAVPAWEAIPEALYPHLRETLFTTPPPPPKSDIGKWFDAVEKQPTAVSGSAVSDAYWIPSPPLPLEMEMAALRNGMEATRFVNIITPKPRCMQSARTAAKPKVAHSPSPPLYSNTGTAQSQRINVHPGFQHMNGYETLDETSSNGHVAGVESLYVNFSDDTASKGTRPGAPKSEGTGWWRNVPAMSGALQGPNEKSHPSRATWNGNTTADYKNQESMAAVKQEEKRETEVEPLLANQSAQSLSSAAEGEDENKGSGDRGRGSDSNLEQTKDKESQHLKRSILRKERPTQDVDALDLVDRLWAPPDELHLDDDGWDSPNNNQVRPTDGLNPFSSQFKEKKMEMHSASKGYETDPEMASKSFQLEIQKMRDERKRLEQEQEQESGEHPNDHGRRNPRERRKSRERRRGRPKKHIAFVETESESDRSAPRVRHAAREVCWAADQEGKQPQNASNEANNDGGGELARGEGQTPASSGKGQATTTANHASTSTATSPGGSNQQGLETESGKNAPTISATEGKNGGGAPSSSKTADSDSGVSGSVVDADVSVEVNVETDSAA</sequence>
<feature type="compositionally biased region" description="Basic and acidic residues" evidence="1">
    <location>
        <begin position="1005"/>
        <end position="1014"/>
    </location>
</feature>
<dbReference type="EMBL" id="JAKWBI020000025">
    <property type="protein sequence ID" value="KAJ2905777.1"/>
    <property type="molecule type" value="Genomic_DNA"/>
</dbReference>
<name>A0AAD5WV21_9PEZI</name>
<feature type="compositionally biased region" description="Basic and acidic residues" evidence="1">
    <location>
        <begin position="921"/>
        <end position="931"/>
    </location>
</feature>
<organism evidence="2 3">
    <name type="scientific">Zalerion maritima</name>
    <dbReference type="NCBI Taxonomy" id="339359"/>
    <lineage>
        <taxon>Eukaryota</taxon>
        <taxon>Fungi</taxon>
        <taxon>Dikarya</taxon>
        <taxon>Ascomycota</taxon>
        <taxon>Pezizomycotina</taxon>
        <taxon>Sordariomycetes</taxon>
        <taxon>Lulworthiomycetidae</taxon>
        <taxon>Lulworthiales</taxon>
        <taxon>Lulworthiaceae</taxon>
        <taxon>Zalerion</taxon>
    </lineage>
</organism>
<feature type="compositionally biased region" description="Low complexity" evidence="1">
    <location>
        <begin position="903"/>
        <end position="916"/>
    </location>
</feature>
<dbReference type="Proteomes" id="UP001201980">
    <property type="component" value="Unassembled WGS sequence"/>
</dbReference>
<feature type="compositionally biased region" description="Basic residues" evidence="1">
    <location>
        <begin position="1064"/>
        <end position="1082"/>
    </location>
</feature>
<feature type="compositionally biased region" description="Polar residues" evidence="1">
    <location>
        <begin position="1114"/>
        <end position="1124"/>
    </location>
</feature>
<feature type="compositionally biased region" description="Polar residues" evidence="1">
    <location>
        <begin position="21"/>
        <end position="30"/>
    </location>
</feature>
<dbReference type="AlphaFoldDB" id="A0AAD5WV21"/>
<keyword evidence="3" id="KW-1185">Reference proteome</keyword>
<evidence type="ECO:0000313" key="3">
    <source>
        <dbReference type="Proteomes" id="UP001201980"/>
    </source>
</evidence>
<feature type="compositionally biased region" description="Pro residues" evidence="1">
    <location>
        <begin position="75"/>
        <end position="98"/>
    </location>
</feature>
<evidence type="ECO:0000313" key="2">
    <source>
        <dbReference type="EMBL" id="KAJ2905777.1"/>
    </source>
</evidence>
<feature type="compositionally biased region" description="Polar residues" evidence="1">
    <location>
        <begin position="869"/>
        <end position="886"/>
    </location>
</feature>
<feature type="region of interest" description="Disordered" evidence="1">
    <location>
        <begin position="974"/>
        <end position="1226"/>
    </location>
</feature>
<evidence type="ECO:0000256" key="1">
    <source>
        <dbReference type="SAM" id="MobiDB-lite"/>
    </source>
</evidence>
<feature type="compositionally biased region" description="Low complexity" evidence="1">
    <location>
        <begin position="1201"/>
        <end position="1216"/>
    </location>
</feature>
<proteinExistence type="predicted"/>
<gene>
    <name evidence="2" type="ORF">MKZ38_004454</name>
</gene>
<feature type="compositionally biased region" description="Polar residues" evidence="1">
    <location>
        <begin position="1162"/>
        <end position="1185"/>
    </location>
</feature>
<feature type="region of interest" description="Disordered" evidence="1">
    <location>
        <begin position="1"/>
        <end position="42"/>
    </location>
</feature>
<accession>A0AAD5WV21</accession>
<comment type="caution">
    <text evidence="2">The sequence shown here is derived from an EMBL/GenBank/DDBJ whole genome shotgun (WGS) entry which is preliminary data.</text>
</comment>